<dbReference type="Proteomes" id="UP000670092">
    <property type="component" value="Unassembled WGS sequence"/>
</dbReference>
<evidence type="ECO:0000313" key="1">
    <source>
        <dbReference type="EMBL" id="KAG5291335.1"/>
    </source>
</evidence>
<dbReference type="VEuPathDB" id="FungiDB:I7I52_08631"/>
<evidence type="ECO:0000313" key="2">
    <source>
        <dbReference type="Proteomes" id="UP000670092"/>
    </source>
</evidence>
<dbReference type="EMBL" id="JAEVHI010000005">
    <property type="protein sequence ID" value="KAG5291335.1"/>
    <property type="molecule type" value="Genomic_DNA"/>
</dbReference>
<proteinExistence type="predicted"/>
<organism evidence="1 2">
    <name type="scientific">Ajellomyces capsulatus</name>
    <name type="common">Darling's disease fungus</name>
    <name type="synonym">Histoplasma capsulatum</name>
    <dbReference type="NCBI Taxonomy" id="5037"/>
    <lineage>
        <taxon>Eukaryota</taxon>
        <taxon>Fungi</taxon>
        <taxon>Dikarya</taxon>
        <taxon>Ascomycota</taxon>
        <taxon>Pezizomycotina</taxon>
        <taxon>Eurotiomycetes</taxon>
        <taxon>Eurotiomycetidae</taxon>
        <taxon>Onygenales</taxon>
        <taxon>Ajellomycetaceae</taxon>
        <taxon>Histoplasma</taxon>
    </lineage>
</organism>
<dbReference type="AlphaFoldDB" id="A0A8H8CVE3"/>
<sequence length="67" mass="7743">MLAVDAQYSQSRPANGFARRDRILWFVFLLCRQLSKTWLQPNHPWALALLRTLVTCSARSTVEFGSF</sequence>
<comment type="caution">
    <text evidence="1">The sequence shown here is derived from an EMBL/GenBank/DDBJ whole genome shotgun (WGS) entry which is preliminary data.</text>
</comment>
<accession>A0A8H8CVE3</accession>
<protein>
    <submittedName>
        <fullName evidence="1">Uncharacterized protein</fullName>
    </submittedName>
</protein>
<gene>
    <name evidence="1" type="ORF">I7I52_08631</name>
</gene>
<name>A0A8H8CVE3_AJECA</name>
<reference evidence="1 2" key="1">
    <citation type="submission" date="2021-01" db="EMBL/GenBank/DDBJ databases">
        <title>Chromosome-level genome assembly of a human fungal pathogen reveals clustering of transcriptionally co-regulated genes.</title>
        <authorList>
            <person name="Voorhies M."/>
            <person name="Cohen S."/>
            <person name="Shea T.P."/>
            <person name="Petrus S."/>
            <person name="Munoz J.F."/>
            <person name="Poplawski S."/>
            <person name="Goldman W.E."/>
            <person name="Michael T."/>
            <person name="Cuomo C.A."/>
            <person name="Sil A."/>
            <person name="Beyhan S."/>
        </authorList>
    </citation>
    <scope>NUCLEOTIDE SEQUENCE [LARGE SCALE GENOMIC DNA]</scope>
    <source>
        <strain evidence="1 2">G184AR</strain>
    </source>
</reference>